<keyword evidence="3" id="KW-0539">Nucleus</keyword>
<dbReference type="OrthoDB" id="310853at2759"/>
<proteinExistence type="predicted"/>
<organism evidence="6 7">
    <name type="scientific">Smittium mucronatum</name>
    <dbReference type="NCBI Taxonomy" id="133383"/>
    <lineage>
        <taxon>Eukaryota</taxon>
        <taxon>Fungi</taxon>
        <taxon>Fungi incertae sedis</taxon>
        <taxon>Zoopagomycota</taxon>
        <taxon>Kickxellomycotina</taxon>
        <taxon>Harpellomycetes</taxon>
        <taxon>Harpellales</taxon>
        <taxon>Legeriomycetaceae</taxon>
        <taxon>Smittium</taxon>
    </lineage>
</organism>
<evidence type="ECO:0000256" key="1">
    <source>
        <dbReference type="ARBA" id="ARBA00004123"/>
    </source>
</evidence>
<evidence type="ECO:0000313" key="7">
    <source>
        <dbReference type="Proteomes" id="UP000187455"/>
    </source>
</evidence>
<dbReference type="Pfam" id="PF04821">
    <property type="entry name" value="TIMELESS"/>
    <property type="match status" value="1"/>
</dbReference>
<dbReference type="InterPro" id="IPR044998">
    <property type="entry name" value="Timeless"/>
</dbReference>
<reference evidence="6 7" key="1">
    <citation type="journal article" date="2016" name="Mol. Biol. Evol.">
        <title>Genome-Wide Survey of Gut Fungi (Harpellales) Reveals the First Horizontally Transferred Ubiquitin Gene from a Mosquito Host.</title>
        <authorList>
            <person name="Wang Y."/>
            <person name="White M.M."/>
            <person name="Kvist S."/>
            <person name="Moncalvo J.M."/>
        </authorList>
    </citation>
    <scope>NUCLEOTIDE SEQUENCE [LARGE SCALE GENOMIC DNA]</scope>
    <source>
        <strain evidence="6 7">ALG-7-W6</strain>
    </source>
</reference>
<dbReference type="GO" id="GO:0003677">
    <property type="term" value="F:DNA binding"/>
    <property type="evidence" value="ECO:0007669"/>
    <property type="project" value="TreeGrafter"/>
</dbReference>
<feature type="domain" description="Timeless N-terminal" evidence="5">
    <location>
        <begin position="43"/>
        <end position="178"/>
    </location>
</feature>
<keyword evidence="6" id="KW-0413">Isomerase</keyword>
<dbReference type="GO" id="GO:0031298">
    <property type="term" value="C:replication fork protection complex"/>
    <property type="evidence" value="ECO:0007669"/>
    <property type="project" value="TreeGrafter"/>
</dbReference>
<dbReference type="AlphaFoldDB" id="A0A1R0H9H5"/>
<comment type="subcellular location">
    <subcellularLocation>
        <location evidence="1">Nucleus</location>
    </subcellularLocation>
</comment>
<dbReference type="GO" id="GO:0016853">
    <property type="term" value="F:isomerase activity"/>
    <property type="evidence" value="ECO:0007669"/>
    <property type="project" value="UniProtKB-KW"/>
</dbReference>
<evidence type="ECO:0000259" key="5">
    <source>
        <dbReference type="Pfam" id="PF04821"/>
    </source>
</evidence>
<name>A0A1R0H9H5_9FUNG</name>
<comment type="caution">
    <text evidence="6">The sequence shown here is derived from an EMBL/GenBank/DDBJ whole genome shotgun (WGS) entry which is preliminary data.</text>
</comment>
<dbReference type="PANTHER" id="PTHR22940">
    <property type="entry name" value="TIMEOUT/TIMELESS-2"/>
    <property type="match status" value="1"/>
</dbReference>
<evidence type="ECO:0000313" key="6">
    <source>
        <dbReference type="EMBL" id="OLY85728.1"/>
    </source>
</evidence>
<evidence type="ECO:0000256" key="4">
    <source>
        <dbReference type="ARBA" id="ARBA00023306"/>
    </source>
</evidence>
<evidence type="ECO:0000256" key="2">
    <source>
        <dbReference type="ARBA" id="ARBA00022880"/>
    </source>
</evidence>
<dbReference type="GO" id="GO:0000076">
    <property type="term" value="P:DNA replication checkpoint signaling"/>
    <property type="evidence" value="ECO:0007669"/>
    <property type="project" value="TreeGrafter"/>
</dbReference>
<dbReference type="EMBL" id="LSSL01000016">
    <property type="protein sequence ID" value="OLY85728.1"/>
    <property type="molecule type" value="Genomic_DNA"/>
</dbReference>
<sequence length="186" mass="21849">MDLSDDDFDYSAEIEKYRNVVLSACTSLGGLEKDPKNPDSGYKYVPGYECIDCLKDLKRYIRIDEMGGERLVLKWLAQWKVFTRDLVPIFEQSSDAWLNFEGQDDKPWYHCEEGRNDSYYTVCLCIDLFVFMTWEMDGEESDSKNFFYNSLLEYKKAFCSNNPLSLLIRVVARIFETPLGYSFSFY</sequence>
<protein>
    <submittedName>
        <fullName evidence="6">Topoisomerase 1-associated factor 1</fullName>
    </submittedName>
</protein>
<gene>
    <name evidence="6" type="ORF">AYI68_g82</name>
</gene>
<accession>A0A1R0H9H5</accession>
<dbReference type="STRING" id="133383.A0A1R0H9H5"/>
<dbReference type="PANTHER" id="PTHR22940:SF4">
    <property type="entry name" value="PROTEIN TIMELESS HOMOLOG"/>
    <property type="match status" value="1"/>
</dbReference>
<dbReference type="GO" id="GO:0043111">
    <property type="term" value="P:replication fork arrest"/>
    <property type="evidence" value="ECO:0007669"/>
    <property type="project" value="TreeGrafter"/>
</dbReference>
<keyword evidence="4" id="KW-0131">Cell cycle</keyword>
<keyword evidence="2" id="KW-0236">DNA replication inhibitor</keyword>
<keyword evidence="7" id="KW-1185">Reference proteome</keyword>
<dbReference type="Proteomes" id="UP000187455">
    <property type="component" value="Unassembled WGS sequence"/>
</dbReference>
<dbReference type="GO" id="GO:0006281">
    <property type="term" value="P:DNA repair"/>
    <property type="evidence" value="ECO:0007669"/>
    <property type="project" value="TreeGrafter"/>
</dbReference>
<evidence type="ECO:0000256" key="3">
    <source>
        <dbReference type="ARBA" id="ARBA00023242"/>
    </source>
</evidence>
<dbReference type="InterPro" id="IPR006906">
    <property type="entry name" value="Timeless_N"/>
</dbReference>